<name>A0A8H6BR95_DEKBR</name>
<feature type="region of interest" description="Disordered" evidence="1">
    <location>
        <begin position="48"/>
        <end position="70"/>
    </location>
</feature>
<evidence type="ECO:0000313" key="2">
    <source>
        <dbReference type="EMBL" id="KAF6016151.1"/>
    </source>
</evidence>
<feature type="compositionally biased region" description="Basic residues" evidence="1">
    <location>
        <begin position="51"/>
        <end position="70"/>
    </location>
</feature>
<evidence type="ECO:0000256" key="1">
    <source>
        <dbReference type="SAM" id="MobiDB-lite"/>
    </source>
</evidence>
<gene>
    <name evidence="2" type="ORF">HII12_000192</name>
</gene>
<dbReference type="AlphaFoldDB" id="A0A8H6BR95"/>
<protein>
    <submittedName>
        <fullName evidence="2">Uncharacterized protein</fullName>
    </submittedName>
</protein>
<dbReference type="EMBL" id="JABCYN010000003">
    <property type="protein sequence ID" value="KAF6016151.1"/>
    <property type="molecule type" value="Genomic_DNA"/>
</dbReference>
<evidence type="ECO:0000313" key="3">
    <source>
        <dbReference type="Proteomes" id="UP000568158"/>
    </source>
</evidence>
<dbReference type="Proteomes" id="UP000568158">
    <property type="component" value="Unassembled WGS sequence"/>
</dbReference>
<organism evidence="2 3">
    <name type="scientific">Dekkera bruxellensis</name>
    <name type="common">Brettanomyces custersii</name>
    <dbReference type="NCBI Taxonomy" id="5007"/>
    <lineage>
        <taxon>Eukaryota</taxon>
        <taxon>Fungi</taxon>
        <taxon>Dikarya</taxon>
        <taxon>Ascomycota</taxon>
        <taxon>Saccharomycotina</taxon>
        <taxon>Pichiomycetes</taxon>
        <taxon>Pichiales</taxon>
        <taxon>Pichiaceae</taxon>
        <taxon>Brettanomyces</taxon>
    </lineage>
</organism>
<comment type="caution">
    <text evidence="2">The sequence shown here is derived from an EMBL/GenBank/DDBJ whole genome shotgun (WGS) entry which is preliminary data.</text>
</comment>
<proteinExistence type="predicted"/>
<sequence>MSTAPRYYYINGKISTCRRCKRKRTLDEPPEHLKFKTCYRCRMIERDQKKGHQGRRNHSAHSIRKLPHHTHSVKAEAIAQQINSSKPTIYLPQMITNTSLGMMSHAVNMNQKIELQHNANVPITDMGPTRSDVFIDMTHTNISNSNGSIPAKNENFILYNPQFKEARETNSKNLGLNTTSASTGYPQSISTSYPMQLLDDTGKSEQLLMSPEQEEAMLNSFLFQLREDQQQSKSLRSVYTIPAVNQCMNCLENLEQNKLGIQICEACQHQKSVIHAFRYYLTILRRNKKDELCKVTLISQIPLNELLALSGEKTGKDVATCLYEKFIFPINEATGAEFVVLDQKGDQGKKSESKVISLILKCTNDPECSKDVSNDNIDPEALLMDNTNSQSDKYYVTSTKKQKRGCNSLITISYDLRTGDLAMSFSHKAHQ</sequence>
<reference evidence="2 3" key="1">
    <citation type="journal article" date="2020" name="Appl. Microbiol. Biotechnol.">
        <title>Targeted gene deletion in Brettanomyces bruxellensis with an expression-free CRISPR-Cas9 system.</title>
        <authorList>
            <person name="Varela C."/>
            <person name="Bartel C."/>
            <person name="Onetto C."/>
            <person name="Borneman A."/>
        </authorList>
    </citation>
    <scope>NUCLEOTIDE SEQUENCE [LARGE SCALE GENOMIC DNA]</scope>
    <source>
        <strain evidence="2 3">AWRI1613</strain>
    </source>
</reference>
<accession>A0A8H6BR95</accession>